<keyword evidence="2" id="KW-1185">Reference proteome</keyword>
<sequence length="198" mass="22891">MKDDLKYVLSLEDEFDEKCLILYIQIEFLKTQFESTISESYNHVYENEMLEHNSSLENENRCVKKTVAKFQKDFSKLETHCINLELQLQNNVLKSGQHGKMLNETSNEAKLKTDIHVIESINIKLECKVAKLLEENKHLKTQIQEKVFATAALKNELRNSKGNIVDIKFAKPSVLGKPPLQPLRNQSVVRQLNAFKSE</sequence>
<gene>
    <name evidence="1" type="ORF">Tco_1054318</name>
</gene>
<name>A0ABQ5GXN7_9ASTR</name>
<dbReference type="EMBL" id="BQNB010018948">
    <property type="protein sequence ID" value="GJT79976.1"/>
    <property type="molecule type" value="Genomic_DNA"/>
</dbReference>
<reference evidence="1" key="1">
    <citation type="journal article" date="2022" name="Int. J. Mol. Sci.">
        <title>Draft Genome of Tanacetum Coccineum: Genomic Comparison of Closely Related Tanacetum-Family Plants.</title>
        <authorList>
            <person name="Yamashiro T."/>
            <person name="Shiraishi A."/>
            <person name="Nakayama K."/>
            <person name="Satake H."/>
        </authorList>
    </citation>
    <scope>NUCLEOTIDE SEQUENCE</scope>
</reference>
<accession>A0ABQ5GXN7</accession>
<comment type="caution">
    <text evidence="1">The sequence shown here is derived from an EMBL/GenBank/DDBJ whole genome shotgun (WGS) entry which is preliminary data.</text>
</comment>
<organism evidence="1 2">
    <name type="scientific">Tanacetum coccineum</name>
    <dbReference type="NCBI Taxonomy" id="301880"/>
    <lineage>
        <taxon>Eukaryota</taxon>
        <taxon>Viridiplantae</taxon>
        <taxon>Streptophyta</taxon>
        <taxon>Embryophyta</taxon>
        <taxon>Tracheophyta</taxon>
        <taxon>Spermatophyta</taxon>
        <taxon>Magnoliopsida</taxon>
        <taxon>eudicotyledons</taxon>
        <taxon>Gunneridae</taxon>
        <taxon>Pentapetalae</taxon>
        <taxon>asterids</taxon>
        <taxon>campanulids</taxon>
        <taxon>Asterales</taxon>
        <taxon>Asteraceae</taxon>
        <taxon>Asteroideae</taxon>
        <taxon>Anthemideae</taxon>
        <taxon>Anthemidinae</taxon>
        <taxon>Tanacetum</taxon>
    </lineage>
</organism>
<proteinExistence type="predicted"/>
<dbReference type="Proteomes" id="UP001151760">
    <property type="component" value="Unassembled WGS sequence"/>
</dbReference>
<evidence type="ECO:0000313" key="1">
    <source>
        <dbReference type="EMBL" id="GJT79976.1"/>
    </source>
</evidence>
<reference evidence="1" key="2">
    <citation type="submission" date="2022-01" db="EMBL/GenBank/DDBJ databases">
        <authorList>
            <person name="Yamashiro T."/>
            <person name="Shiraishi A."/>
            <person name="Satake H."/>
            <person name="Nakayama K."/>
        </authorList>
    </citation>
    <scope>NUCLEOTIDE SEQUENCE</scope>
</reference>
<evidence type="ECO:0000313" key="2">
    <source>
        <dbReference type="Proteomes" id="UP001151760"/>
    </source>
</evidence>
<protein>
    <submittedName>
        <fullName evidence="1">Uncharacterized protein</fullName>
    </submittedName>
</protein>